<organism evidence="1 2">
    <name type="scientific">Aromia moschata</name>
    <dbReference type="NCBI Taxonomy" id="1265417"/>
    <lineage>
        <taxon>Eukaryota</taxon>
        <taxon>Metazoa</taxon>
        <taxon>Ecdysozoa</taxon>
        <taxon>Arthropoda</taxon>
        <taxon>Hexapoda</taxon>
        <taxon>Insecta</taxon>
        <taxon>Pterygota</taxon>
        <taxon>Neoptera</taxon>
        <taxon>Endopterygota</taxon>
        <taxon>Coleoptera</taxon>
        <taxon>Polyphaga</taxon>
        <taxon>Cucujiformia</taxon>
        <taxon>Chrysomeloidea</taxon>
        <taxon>Cerambycidae</taxon>
        <taxon>Cerambycinae</taxon>
        <taxon>Callichromatini</taxon>
        <taxon>Aromia</taxon>
    </lineage>
</organism>
<gene>
    <name evidence="1" type="ORF">NQ318_021762</name>
</gene>
<reference evidence="1" key="1">
    <citation type="journal article" date="2023" name="Insect Mol. Biol.">
        <title>Genome sequencing provides insights into the evolution of gene families encoding plant cell wall-degrading enzymes in longhorned beetles.</title>
        <authorList>
            <person name="Shin N.R."/>
            <person name="Okamura Y."/>
            <person name="Kirsch R."/>
            <person name="Pauchet Y."/>
        </authorList>
    </citation>
    <scope>NUCLEOTIDE SEQUENCE</scope>
    <source>
        <strain evidence="1">AMC_N1</strain>
    </source>
</reference>
<protein>
    <recommendedName>
        <fullName evidence="3">ZAD domain-containing protein</fullName>
    </recommendedName>
</protein>
<accession>A0AAV8XI02</accession>
<feature type="non-terminal residue" evidence="1">
    <location>
        <position position="122"/>
    </location>
</feature>
<dbReference type="EMBL" id="JAPWTK010000586">
    <property type="protein sequence ID" value="KAJ8938088.1"/>
    <property type="molecule type" value="Genomic_DNA"/>
</dbReference>
<proteinExistence type="predicted"/>
<evidence type="ECO:0000313" key="2">
    <source>
        <dbReference type="Proteomes" id="UP001162162"/>
    </source>
</evidence>
<name>A0AAV8XI02_9CUCU</name>
<keyword evidence="2" id="KW-1185">Reference proteome</keyword>
<evidence type="ECO:0000313" key="1">
    <source>
        <dbReference type="EMBL" id="KAJ8938088.1"/>
    </source>
</evidence>
<dbReference type="Proteomes" id="UP001162162">
    <property type="component" value="Unassembled WGS sequence"/>
</dbReference>
<comment type="caution">
    <text evidence="1">The sequence shown here is derived from an EMBL/GenBank/DDBJ whole genome shotgun (WGS) entry which is preliminary data.</text>
</comment>
<evidence type="ECO:0008006" key="3">
    <source>
        <dbReference type="Google" id="ProtNLM"/>
    </source>
</evidence>
<sequence length="122" mass="13828">MTAQKACKLCFKESEDFQVIEENIREILDVLLLKIDFSITEDYIMCESCVDNLLAPFIRTMNSMEVDIVEVAYLNENPGAAAISNSNDAICRLCLERDRCVDLNALNENFLEDIIAKCIPEV</sequence>
<dbReference type="AlphaFoldDB" id="A0AAV8XI02"/>